<dbReference type="Gene3D" id="3.40.630.30">
    <property type="match status" value="1"/>
</dbReference>
<dbReference type="Proteomes" id="UP001595823">
    <property type="component" value="Unassembled WGS sequence"/>
</dbReference>
<proteinExistence type="predicted"/>
<dbReference type="PROSITE" id="PS51186">
    <property type="entry name" value="GNAT"/>
    <property type="match status" value="1"/>
</dbReference>
<evidence type="ECO:0000313" key="3">
    <source>
        <dbReference type="Proteomes" id="UP001595823"/>
    </source>
</evidence>
<dbReference type="InterPro" id="IPR000182">
    <property type="entry name" value="GNAT_dom"/>
</dbReference>
<organism evidence="2 3">
    <name type="scientific">Salininema proteolyticum</name>
    <dbReference type="NCBI Taxonomy" id="1607685"/>
    <lineage>
        <taxon>Bacteria</taxon>
        <taxon>Bacillati</taxon>
        <taxon>Actinomycetota</taxon>
        <taxon>Actinomycetes</taxon>
        <taxon>Glycomycetales</taxon>
        <taxon>Glycomycetaceae</taxon>
        <taxon>Salininema</taxon>
    </lineage>
</organism>
<keyword evidence="2" id="KW-0808">Transferase</keyword>
<reference evidence="3" key="1">
    <citation type="journal article" date="2019" name="Int. J. Syst. Evol. Microbiol.">
        <title>The Global Catalogue of Microorganisms (GCM) 10K type strain sequencing project: providing services to taxonomists for standard genome sequencing and annotation.</title>
        <authorList>
            <consortium name="The Broad Institute Genomics Platform"/>
            <consortium name="The Broad Institute Genome Sequencing Center for Infectious Disease"/>
            <person name="Wu L."/>
            <person name="Ma J."/>
        </authorList>
    </citation>
    <scope>NUCLEOTIDE SEQUENCE [LARGE SCALE GENOMIC DNA]</scope>
    <source>
        <strain evidence="3">IBRC-M 10908</strain>
    </source>
</reference>
<dbReference type="EC" id="2.3.-.-" evidence="2"/>
<dbReference type="GO" id="GO:0016746">
    <property type="term" value="F:acyltransferase activity"/>
    <property type="evidence" value="ECO:0007669"/>
    <property type="project" value="UniProtKB-KW"/>
</dbReference>
<accession>A0ABV8U1N8</accession>
<evidence type="ECO:0000313" key="2">
    <source>
        <dbReference type="EMBL" id="MFC4336558.1"/>
    </source>
</evidence>
<evidence type="ECO:0000259" key="1">
    <source>
        <dbReference type="PROSITE" id="PS51186"/>
    </source>
</evidence>
<dbReference type="InterPro" id="IPR016181">
    <property type="entry name" value="Acyl_CoA_acyltransferase"/>
</dbReference>
<keyword evidence="2" id="KW-0012">Acyltransferase</keyword>
<sequence length="194" mass="21350">MNDNSRTSPFLPKPTLKGALTTLEPATLDHLPDLAEAVSDPEVDRLTGTHATFTTGQLEKWYGSRADQDDRADFAIVDNETGRAVGETVLNGWDEDNRSASFRTFIGAKGRGRGLGTEATALTVDYGFRTIGLNRIGLEVYAFNPRAIHVYEKVGFVREGVLRQALRWEGEWVDAIVMSVLSEAWTARVTDMGS</sequence>
<dbReference type="SUPFAM" id="SSF55729">
    <property type="entry name" value="Acyl-CoA N-acyltransferases (Nat)"/>
    <property type="match status" value="1"/>
</dbReference>
<protein>
    <submittedName>
        <fullName evidence="2">GNAT family N-acetyltransferase</fullName>
        <ecNumber evidence="2">2.3.-.-</ecNumber>
    </submittedName>
</protein>
<dbReference type="PANTHER" id="PTHR43610:SF1">
    <property type="entry name" value="N-ACETYLTRANSFERASE DOMAIN-CONTAINING PROTEIN"/>
    <property type="match status" value="1"/>
</dbReference>
<comment type="caution">
    <text evidence="2">The sequence shown here is derived from an EMBL/GenBank/DDBJ whole genome shotgun (WGS) entry which is preliminary data.</text>
</comment>
<name>A0ABV8U1N8_9ACTN</name>
<keyword evidence="3" id="KW-1185">Reference proteome</keyword>
<feature type="domain" description="N-acetyltransferase" evidence="1">
    <location>
        <begin position="21"/>
        <end position="183"/>
    </location>
</feature>
<dbReference type="PANTHER" id="PTHR43610">
    <property type="entry name" value="BLL6696 PROTEIN"/>
    <property type="match status" value="1"/>
</dbReference>
<dbReference type="RefSeq" id="WP_380622614.1">
    <property type="nucleotide sequence ID" value="NZ_JBHSDK010000021.1"/>
</dbReference>
<dbReference type="Pfam" id="PF13302">
    <property type="entry name" value="Acetyltransf_3"/>
    <property type="match status" value="1"/>
</dbReference>
<gene>
    <name evidence="2" type="ORF">ACFPET_15245</name>
</gene>
<dbReference type="EMBL" id="JBHSDK010000021">
    <property type="protein sequence ID" value="MFC4336558.1"/>
    <property type="molecule type" value="Genomic_DNA"/>
</dbReference>